<feature type="non-terminal residue" evidence="1">
    <location>
        <position position="186"/>
    </location>
</feature>
<evidence type="ECO:0000313" key="1">
    <source>
        <dbReference type="EMBL" id="GAI30936.1"/>
    </source>
</evidence>
<comment type="caution">
    <text evidence="1">The sequence shown here is derived from an EMBL/GenBank/DDBJ whole genome shotgun (WGS) entry which is preliminary data.</text>
</comment>
<sequence length="186" mass="21072">MARLLYCSVKEVWEAGGEYYTTGSWPEFIPSLAAYFDETYLMVPILRATPDELTKFSKFKDDTKLKFVVARNTPSRTILPFGSLVNLNTFRNLQKKADVTLMAIPSSIPYLAYLPFKNKPLIAYVAGDEEEVVGASDRSLLLKPGYIKVAKQAEKYLLKKSDAVICPNSTLEQKLLNKYELPKRKC</sequence>
<accession>X1NL48</accession>
<gene>
    <name evidence="1" type="ORF">S06H3_34595</name>
</gene>
<dbReference type="EMBL" id="BARV01020781">
    <property type="protein sequence ID" value="GAI30936.1"/>
    <property type="molecule type" value="Genomic_DNA"/>
</dbReference>
<dbReference type="Gene3D" id="3.40.50.2000">
    <property type="entry name" value="Glycogen Phosphorylase B"/>
    <property type="match status" value="1"/>
</dbReference>
<proteinExistence type="predicted"/>
<reference evidence="1" key="1">
    <citation type="journal article" date="2014" name="Front. Microbiol.">
        <title>High frequency of phylogenetically diverse reductive dehalogenase-homologous genes in deep subseafloor sedimentary metagenomes.</title>
        <authorList>
            <person name="Kawai M."/>
            <person name="Futagami T."/>
            <person name="Toyoda A."/>
            <person name="Takaki Y."/>
            <person name="Nishi S."/>
            <person name="Hori S."/>
            <person name="Arai W."/>
            <person name="Tsubouchi T."/>
            <person name="Morono Y."/>
            <person name="Uchiyama I."/>
            <person name="Ito T."/>
            <person name="Fujiyama A."/>
            <person name="Inagaki F."/>
            <person name="Takami H."/>
        </authorList>
    </citation>
    <scope>NUCLEOTIDE SEQUENCE</scope>
    <source>
        <strain evidence="1">Expedition CK06-06</strain>
    </source>
</reference>
<dbReference type="AlphaFoldDB" id="X1NL48"/>
<name>X1NL48_9ZZZZ</name>
<organism evidence="1">
    <name type="scientific">marine sediment metagenome</name>
    <dbReference type="NCBI Taxonomy" id="412755"/>
    <lineage>
        <taxon>unclassified sequences</taxon>
        <taxon>metagenomes</taxon>
        <taxon>ecological metagenomes</taxon>
    </lineage>
</organism>
<protein>
    <submittedName>
        <fullName evidence="1">Uncharacterized protein</fullName>
    </submittedName>
</protein>